<name>A0AAD4AKI9_9GAMM</name>
<protein>
    <submittedName>
        <fullName evidence="1">Uncharacterized protein</fullName>
    </submittedName>
</protein>
<dbReference type="EMBL" id="AHBZ03000014">
    <property type="protein sequence ID" value="KAF7774001.1"/>
    <property type="molecule type" value="Genomic_DNA"/>
</dbReference>
<organism evidence="1 2">
    <name type="scientific">Pseudoalteromonas citrea</name>
    <dbReference type="NCBI Taxonomy" id="43655"/>
    <lineage>
        <taxon>Bacteria</taxon>
        <taxon>Pseudomonadati</taxon>
        <taxon>Pseudomonadota</taxon>
        <taxon>Gammaproteobacteria</taxon>
        <taxon>Alteromonadales</taxon>
        <taxon>Pseudoalteromonadaceae</taxon>
        <taxon>Pseudoalteromonas</taxon>
    </lineage>
</organism>
<dbReference type="Proteomes" id="UP000016487">
    <property type="component" value="Unassembled WGS sequence"/>
</dbReference>
<evidence type="ECO:0000313" key="2">
    <source>
        <dbReference type="Proteomes" id="UP000016487"/>
    </source>
</evidence>
<dbReference type="AlphaFoldDB" id="A0AAD4AKI9"/>
<comment type="caution">
    <text evidence="1">The sequence shown here is derived from an EMBL/GenBank/DDBJ whole genome shotgun (WGS) entry which is preliminary data.</text>
</comment>
<reference evidence="1" key="1">
    <citation type="journal article" date="2012" name="J. Bacteriol.">
        <title>Genome sequences of type strains of seven species of the marine bacterium Pseudoalteromonas.</title>
        <authorList>
            <person name="Xie B.B."/>
            <person name="Shu Y.L."/>
            <person name="Qin Q.L."/>
            <person name="Rong J.C."/>
            <person name="Zhang X.Y."/>
            <person name="Chen X.L."/>
            <person name="Shi M."/>
            <person name="He H.L."/>
            <person name="Zhou B.C."/>
            <person name="Zhang Y.Z."/>
        </authorList>
    </citation>
    <scope>NUCLEOTIDE SEQUENCE</scope>
    <source>
        <strain evidence="1">DSM 8771</strain>
    </source>
</reference>
<gene>
    <name evidence="1" type="ORF">PCIT_a0371</name>
</gene>
<accession>A0AAD4AKI9</accession>
<proteinExistence type="predicted"/>
<sequence length="46" mass="5232">MCLVSWESTIVSFLRVYELSASLIMKQFNVGVNLYLTVNQISIPHS</sequence>
<reference evidence="1" key="2">
    <citation type="submission" date="2015-03" db="EMBL/GenBank/DDBJ databases">
        <title>Genome sequence of Pseudoalteromonas citrea.</title>
        <authorList>
            <person name="Xie B.-B."/>
            <person name="Rong J.-C."/>
            <person name="Qin Q.-L."/>
            <person name="Zhang Y.-Z."/>
        </authorList>
    </citation>
    <scope>NUCLEOTIDE SEQUENCE</scope>
    <source>
        <strain evidence="1">DSM 8771</strain>
    </source>
</reference>
<evidence type="ECO:0000313" key="1">
    <source>
        <dbReference type="EMBL" id="KAF7774001.1"/>
    </source>
</evidence>